<dbReference type="GO" id="GO:0003677">
    <property type="term" value="F:DNA binding"/>
    <property type="evidence" value="ECO:0007669"/>
    <property type="project" value="UniProtKB-KW"/>
</dbReference>
<evidence type="ECO:0000256" key="7">
    <source>
        <dbReference type="ARBA" id="ARBA00022932"/>
    </source>
</evidence>
<evidence type="ECO:0000256" key="4">
    <source>
        <dbReference type="ARBA" id="ARBA00022679"/>
    </source>
</evidence>
<evidence type="ECO:0000259" key="11">
    <source>
        <dbReference type="Pfam" id="PF02768"/>
    </source>
</evidence>
<protein>
    <submittedName>
        <fullName evidence="12">DNA polymerase III subunit beta</fullName>
        <ecNumber evidence="12">2.7.7.7</ecNumber>
    </submittedName>
</protein>
<feature type="domain" description="DNA polymerase III beta sliding clamp N-terminal" evidence="9">
    <location>
        <begin position="61"/>
        <end position="178"/>
    </location>
</feature>
<reference evidence="12" key="1">
    <citation type="submission" date="2019-09" db="EMBL/GenBank/DDBJ databases">
        <title>Characterisation of the sponge microbiome using genome-centric metagenomics.</title>
        <authorList>
            <person name="Engelberts J.P."/>
            <person name="Robbins S.J."/>
            <person name="De Goeij J.M."/>
            <person name="Aranda M."/>
            <person name="Bell S.C."/>
            <person name="Webster N.S."/>
        </authorList>
    </citation>
    <scope>NUCLEOTIDE SEQUENCE</scope>
    <source>
        <strain evidence="12">SB0661_bin_32</strain>
    </source>
</reference>
<dbReference type="InterPro" id="IPR022634">
    <property type="entry name" value="DNA_polIII_beta_N"/>
</dbReference>
<dbReference type="InterPro" id="IPR022637">
    <property type="entry name" value="DNA_polIII_beta_cen"/>
</dbReference>
<dbReference type="InterPro" id="IPR001001">
    <property type="entry name" value="DNA_polIII_beta"/>
</dbReference>
<dbReference type="GO" id="GO:0009360">
    <property type="term" value="C:DNA polymerase III complex"/>
    <property type="evidence" value="ECO:0007669"/>
    <property type="project" value="InterPro"/>
</dbReference>
<comment type="caution">
    <text evidence="12">The sequence shown here is derived from an EMBL/GenBank/DDBJ whole genome shotgun (WGS) entry which is preliminary data.</text>
</comment>
<keyword evidence="8" id="KW-0238">DNA-binding</keyword>
<dbReference type="GO" id="GO:0005737">
    <property type="term" value="C:cytoplasm"/>
    <property type="evidence" value="ECO:0007669"/>
    <property type="project" value="UniProtKB-SubCell"/>
</dbReference>
<dbReference type="GO" id="GO:0006271">
    <property type="term" value="P:DNA strand elongation involved in DNA replication"/>
    <property type="evidence" value="ECO:0007669"/>
    <property type="project" value="TreeGrafter"/>
</dbReference>
<evidence type="ECO:0000256" key="3">
    <source>
        <dbReference type="ARBA" id="ARBA00022490"/>
    </source>
</evidence>
<dbReference type="EMBL" id="VXMH01000116">
    <property type="protein sequence ID" value="MYC97381.1"/>
    <property type="molecule type" value="Genomic_DNA"/>
</dbReference>
<proteinExistence type="inferred from homology"/>
<dbReference type="CDD" id="cd00140">
    <property type="entry name" value="beta_clamp"/>
    <property type="match status" value="1"/>
</dbReference>
<dbReference type="GO" id="GO:0008408">
    <property type="term" value="F:3'-5' exonuclease activity"/>
    <property type="evidence" value="ECO:0007669"/>
    <property type="project" value="InterPro"/>
</dbReference>
<evidence type="ECO:0000256" key="1">
    <source>
        <dbReference type="ARBA" id="ARBA00004496"/>
    </source>
</evidence>
<evidence type="ECO:0000256" key="8">
    <source>
        <dbReference type="ARBA" id="ARBA00023125"/>
    </source>
</evidence>
<dbReference type="AlphaFoldDB" id="A0A6B1DBU2"/>
<dbReference type="SUPFAM" id="SSF55979">
    <property type="entry name" value="DNA clamp"/>
    <property type="match status" value="3"/>
</dbReference>
<evidence type="ECO:0000259" key="10">
    <source>
        <dbReference type="Pfam" id="PF02767"/>
    </source>
</evidence>
<feature type="domain" description="DNA polymerase III beta sliding clamp C-terminal" evidence="11">
    <location>
        <begin position="332"/>
        <end position="458"/>
    </location>
</feature>
<evidence type="ECO:0000256" key="5">
    <source>
        <dbReference type="ARBA" id="ARBA00022695"/>
    </source>
</evidence>
<dbReference type="Pfam" id="PF00712">
    <property type="entry name" value="DNA_pol3_beta"/>
    <property type="match status" value="1"/>
</dbReference>
<dbReference type="SMART" id="SM00480">
    <property type="entry name" value="POL3Bc"/>
    <property type="match status" value="1"/>
</dbReference>
<evidence type="ECO:0000313" key="12">
    <source>
        <dbReference type="EMBL" id="MYC97381.1"/>
    </source>
</evidence>
<dbReference type="EC" id="2.7.7.7" evidence="12"/>
<organism evidence="12">
    <name type="scientific">Caldilineaceae bacterium SB0661_bin_32</name>
    <dbReference type="NCBI Taxonomy" id="2605255"/>
    <lineage>
        <taxon>Bacteria</taxon>
        <taxon>Bacillati</taxon>
        <taxon>Chloroflexota</taxon>
        <taxon>Caldilineae</taxon>
        <taxon>Caldilineales</taxon>
        <taxon>Caldilineaceae</taxon>
    </lineage>
</organism>
<evidence type="ECO:0000259" key="9">
    <source>
        <dbReference type="Pfam" id="PF00712"/>
    </source>
</evidence>
<keyword evidence="3" id="KW-0963">Cytoplasm</keyword>
<keyword evidence="7" id="KW-0239">DNA-directed DNA polymerase</keyword>
<name>A0A6B1DBU2_9CHLR</name>
<dbReference type="InterPro" id="IPR022635">
    <property type="entry name" value="DNA_polIII_beta_C"/>
</dbReference>
<dbReference type="Pfam" id="PF02767">
    <property type="entry name" value="DNA_pol3_beta_2"/>
    <property type="match status" value="1"/>
</dbReference>
<keyword evidence="6" id="KW-0235">DNA replication</keyword>
<dbReference type="Pfam" id="PF02768">
    <property type="entry name" value="DNA_pol3_beta_3"/>
    <property type="match status" value="1"/>
</dbReference>
<dbReference type="GO" id="GO:0003887">
    <property type="term" value="F:DNA-directed DNA polymerase activity"/>
    <property type="evidence" value="ECO:0007669"/>
    <property type="project" value="UniProtKB-KW"/>
</dbReference>
<evidence type="ECO:0000256" key="6">
    <source>
        <dbReference type="ARBA" id="ARBA00022705"/>
    </source>
</evidence>
<dbReference type="PANTHER" id="PTHR30478">
    <property type="entry name" value="DNA POLYMERASE III SUBUNIT BETA"/>
    <property type="match status" value="1"/>
</dbReference>
<feature type="domain" description="DNA polymerase III beta sliding clamp central" evidence="10">
    <location>
        <begin position="200"/>
        <end position="329"/>
    </location>
</feature>
<comment type="similarity">
    <text evidence="2">Belongs to the beta sliding clamp family.</text>
</comment>
<accession>A0A6B1DBU2</accession>
<keyword evidence="5 12" id="KW-0548">Nucleotidyltransferase</keyword>
<dbReference type="InterPro" id="IPR046938">
    <property type="entry name" value="DNA_clamp_sf"/>
</dbReference>
<sequence>MNSASPNPALPLDPCTNSLACYIRYAIFDQRITSSLFEREQSENAPNSEQIPGGREAKVRVSCFQENLSKGLSIVGRAVSSRSTLPVLGNILLEAKDDQLRLAATNLEIGVNCWIGARIEDEGAITVPARLLTEFVNSLPPEKIEMELSVRTQTLHLRCGKFDVNVKGIDAQEFPVIPTVDNGDGPEETAEALEGRTIALETAGLTKMIDQVVFAAATDESRPTLTGVEVTFAKERLSLAATDGYRLSVRSIEVDEAFTDALSVVVPARHLSELGRIIGDAEDEKPVQVTVTQARNQILFRVWGKGGETRGTFHQVDLVSQLIADRFPDYRAIIPKSHSTRTVVGTDAFLQAVRVAQLFARDNANIVRLKIEPNGDGGVGNLHLTANSAEMGNSKNELDAMVEGDDLEIDFDVRYLIAVLSQIDEEQVVLETTQSNRPGTIRPLGLGDEEFLHVVMPMHPPR</sequence>
<keyword evidence="4 12" id="KW-0808">Transferase</keyword>
<comment type="subcellular location">
    <subcellularLocation>
        <location evidence="1">Cytoplasm</location>
    </subcellularLocation>
</comment>
<evidence type="ECO:0000256" key="2">
    <source>
        <dbReference type="ARBA" id="ARBA00010752"/>
    </source>
</evidence>
<dbReference type="Gene3D" id="3.10.150.10">
    <property type="entry name" value="DNA Polymerase III, subunit A, domain 2"/>
    <property type="match status" value="1"/>
</dbReference>
<dbReference type="NCBIfam" id="TIGR00663">
    <property type="entry name" value="dnan"/>
    <property type="match status" value="1"/>
</dbReference>
<dbReference type="PANTHER" id="PTHR30478:SF0">
    <property type="entry name" value="BETA SLIDING CLAMP"/>
    <property type="match status" value="1"/>
</dbReference>
<dbReference type="Gene3D" id="3.70.10.10">
    <property type="match status" value="1"/>
</dbReference>
<gene>
    <name evidence="12" type="primary">dnaN</name>
    <name evidence="12" type="ORF">F4X14_20705</name>
</gene>